<dbReference type="Pfam" id="PF07686">
    <property type="entry name" value="V-set"/>
    <property type="match status" value="1"/>
</dbReference>
<proteinExistence type="predicted"/>
<dbReference type="InterPro" id="IPR007110">
    <property type="entry name" value="Ig-like_dom"/>
</dbReference>
<dbReference type="CDD" id="cd00096">
    <property type="entry name" value="Ig"/>
    <property type="match status" value="1"/>
</dbReference>
<accession>A0A6P6J7L8</accession>
<dbReference type="SUPFAM" id="SSF48726">
    <property type="entry name" value="Immunoglobulin"/>
    <property type="match status" value="2"/>
</dbReference>
<organism evidence="3 4">
    <name type="scientific">Carassius auratus</name>
    <name type="common">Goldfish</name>
    <dbReference type="NCBI Taxonomy" id="7957"/>
    <lineage>
        <taxon>Eukaryota</taxon>
        <taxon>Metazoa</taxon>
        <taxon>Chordata</taxon>
        <taxon>Craniata</taxon>
        <taxon>Vertebrata</taxon>
        <taxon>Euteleostomi</taxon>
        <taxon>Actinopterygii</taxon>
        <taxon>Neopterygii</taxon>
        <taxon>Teleostei</taxon>
        <taxon>Ostariophysi</taxon>
        <taxon>Cypriniformes</taxon>
        <taxon>Cyprinidae</taxon>
        <taxon>Cyprininae</taxon>
        <taxon>Carassius</taxon>
    </lineage>
</organism>
<keyword evidence="3" id="KW-1185">Reference proteome</keyword>
<dbReference type="PROSITE" id="PS50835">
    <property type="entry name" value="IG_LIKE"/>
    <property type="match status" value="1"/>
</dbReference>
<protein>
    <submittedName>
        <fullName evidence="4">T-lymphocyte surface antigen Ly-9-like</fullName>
    </submittedName>
</protein>
<keyword evidence="1" id="KW-0732">Signal</keyword>
<dbReference type="RefSeq" id="XP_026055403.1">
    <property type="nucleotide sequence ID" value="XM_026199618.1"/>
</dbReference>
<dbReference type="KEGG" id="caua:113041209"/>
<reference evidence="4" key="1">
    <citation type="submission" date="2025-08" db="UniProtKB">
        <authorList>
            <consortium name="RefSeq"/>
        </authorList>
    </citation>
    <scope>IDENTIFICATION</scope>
    <source>
        <strain evidence="4">Wakin</strain>
        <tissue evidence="4">Muscle</tissue>
    </source>
</reference>
<dbReference type="InterPro" id="IPR013783">
    <property type="entry name" value="Ig-like_fold"/>
</dbReference>
<dbReference type="InterPro" id="IPR036179">
    <property type="entry name" value="Ig-like_dom_sf"/>
</dbReference>
<feature type="domain" description="Ig-like" evidence="2">
    <location>
        <begin position="125"/>
        <end position="213"/>
    </location>
</feature>
<feature type="signal peptide" evidence="1">
    <location>
        <begin position="1"/>
        <end position="21"/>
    </location>
</feature>
<dbReference type="GeneID" id="113041209"/>
<dbReference type="PANTHER" id="PTHR21063:SF4">
    <property type="entry name" value="CD48 ANTIGEN-RELATED"/>
    <property type="match status" value="1"/>
</dbReference>
<dbReference type="Gene3D" id="2.60.40.10">
    <property type="entry name" value="Immunoglobulins"/>
    <property type="match status" value="2"/>
</dbReference>
<evidence type="ECO:0000313" key="4">
    <source>
        <dbReference type="RefSeq" id="XP_026055403.1"/>
    </source>
</evidence>
<dbReference type="AlphaFoldDB" id="A0A6P6J7L8"/>
<evidence type="ECO:0000313" key="3">
    <source>
        <dbReference type="Proteomes" id="UP000515129"/>
    </source>
</evidence>
<name>A0A6P6J7L8_CARAU</name>
<evidence type="ECO:0000256" key="1">
    <source>
        <dbReference type="SAM" id="SignalP"/>
    </source>
</evidence>
<dbReference type="Proteomes" id="UP000515129">
    <property type="component" value="Chromosome 23"/>
</dbReference>
<dbReference type="InterPro" id="IPR013106">
    <property type="entry name" value="Ig_V-set"/>
</dbReference>
<dbReference type="OrthoDB" id="9835793at2759"/>
<feature type="chain" id="PRO_5028474700" evidence="1">
    <location>
        <begin position="22"/>
        <end position="269"/>
    </location>
</feature>
<evidence type="ECO:0000259" key="2">
    <source>
        <dbReference type="PROSITE" id="PS50835"/>
    </source>
</evidence>
<dbReference type="PANTHER" id="PTHR21063">
    <property type="entry name" value="LFA-3"/>
    <property type="match status" value="1"/>
</dbReference>
<gene>
    <name evidence="4" type="primary">LOC113041209</name>
</gene>
<sequence>MSFSMWVFTVLFISMEALVNGDELQTVMEGDVLTLHTGDTESLSEVMWLFTQGDQTVRIAQMYQGYEPFYDKRLTRRGKINPKTGDLSIWNISSSDSGLYQVSLHSRSVSEKSFRVDVYRPVSAPVIRSLVRVNQTQGSFKQSQKMEETCSVFCSVKNDRDIFISWYKGGEILDQSSNPDLSINLSLSLELHYNDPETYSCTAVNPVNNKSVHLHIKEICPRQEDCQDHCGVTETLVRLVLSGLLGIVTVIFLFEHLRFSSFRGGAASV</sequence>